<evidence type="ECO:0000313" key="1">
    <source>
        <dbReference type="EMBL" id="ELQ76820.1"/>
    </source>
</evidence>
<protein>
    <submittedName>
        <fullName evidence="1">Uncharacterized protein</fullName>
    </submittedName>
</protein>
<accession>L7JZT5</accession>
<sequence>MNGVVCGESSVDRKGADIRGDTTSIKVIKKGNGYCASAEDDDKP</sequence>
<dbReference type="EMBL" id="JH993812">
    <property type="protein sequence ID" value="ELQ76820.1"/>
    <property type="molecule type" value="Genomic_DNA"/>
</dbReference>
<dbReference type="HOGENOM" id="CLU_3224892_0_0_1"/>
<dbReference type="VEuPathDB" id="MicrosporidiaDB:THOM_0174"/>
<proteinExistence type="predicted"/>
<evidence type="ECO:0000313" key="2">
    <source>
        <dbReference type="Proteomes" id="UP000011185"/>
    </source>
</evidence>
<name>L7JZT5_TRAHO</name>
<keyword evidence="2" id="KW-1185">Reference proteome</keyword>
<dbReference type="AlphaFoldDB" id="L7JZT5"/>
<dbReference type="InParanoid" id="L7JZT5"/>
<dbReference type="Proteomes" id="UP000011185">
    <property type="component" value="Unassembled WGS sequence"/>
</dbReference>
<organism evidence="1 2">
    <name type="scientific">Trachipleistophora hominis</name>
    <name type="common">Microsporidian parasite</name>
    <dbReference type="NCBI Taxonomy" id="72359"/>
    <lineage>
        <taxon>Eukaryota</taxon>
        <taxon>Fungi</taxon>
        <taxon>Fungi incertae sedis</taxon>
        <taxon>Microsporidia</taxon>
        <taxon>Pleistophoridae</taxon>
        <taxon>Trachipleistophora</taxon>
    </lineage>
</organism>
<reference evidence="1 2" key="1">
    <citation type="journal article" date="2012" name="PLoS Pathog.">
        <title>The genome of the obligate intracellular parasite Trachipleistophora hominis: new insights into microsporidian genome dynamics and reductive evolution.</title>
        <authorList>
            <person name="Heinz E."/>
            <person name="Williams T.A."/>
            <person name="Nakjang S."/>
            <person name="Noel C.J."/>
            <person name="Swan D.C."/>
            <person name="Goldberg A.V."/>
            <person name="Harris S.R."/>
            <person name="Weinmaier T."/>
            <person name="Markert S."/>
            <person name="Becher D."/>
            <person name="Bernhardt J."/>
            <person name="Dagan T."/>
            <person name="Hacker C."/>
            <person name="Lucocq J.M."/>
            <person name="Schweder T."/>
            <person name="Rattei T."/>
            <person name="Hall N."/>
            <person name="Hirt R.P."/>
            <person name="Embley T.M."/>
        </authorList>
    </citation>
    <scope>NUCLEOTIDE SEQUENCE [LARGE SCALE GENOMIC DNA]</scope>
</reference>
<gene>
    <name evidence="1" type="ORF">THOM_0174</name>
</gene>